<organism evidence="4 5">
    <name type="scientific">Arthrobacter psychrochitiniphilus</name>
    <dbReference type="NCBI Taxonomy" id="291045"/>
    <lineage>
        <taxon>Bacteria</taxon>
        <taxon>Bacillati</taxon>
        <taxon>Actinomycetota</taxon>
        <taxon>Actinomycetes</taxon>
        <taxon>Micrococcales</taxon>
        <taxon>Micrococcaceae</taxon>
        <taxon>Arthrobacter</taxon>
    </lineage>
</organism>
<protein>
    <recommendedName>
        <fullName evidence="3">LytR/CpsA/Psr regulator C-terminal domain-containing protein</fullName>
    </recommendedName>
</protein>
<gene>
    <name evidence="4" type="ORF">CVS29_08695</name>
</gene>
<keyword evidence="5" id="KW-1185">Reference proteome</keyword>
<feature type="domain" description="LytR/CpsA/Psr regulator C-terminal" evidence="3">
    <location>
        <begin position="151"/>
        <end position="232"/>
    </location>
</feature>
<dbReference type="Pfam" id="PF13399">
    <property type="entry name" value="LytR_C"/>
    <property type="match status" value="1"/>
</dbReference>
<dbReference type="EMBL" id="QHLZ01000004">
    <property type="protein sequence ID" value="PXA66048.1"/>
    <property type="molecule type" value="Genomic_DNA"/>
</dbReference>
<dbReference type="AlphaFoldDB" id="A0A2V3DSB5"/>
<feature type="compositionally biased region" description="Basic and acidic residues" evidence="1">
    <location>
        <begin position="35"/>
        <end position="47"/>
    </location>
</feature>
<name>A0A2V3DSB5_9MICC</name>
<evidence type="ECO:0000256" key="1">
    <source>
        <dbReference type="SAM" id="MobiDB-lite"/>
    </source>
</evidence>
<evidence type="ECO:0000313" key="5">
    <source>
        <dbReference type="Proteomes" id="UP000246303"/>
    </source>
</evidence>
<keyword evidence="2" id="KW-0472">Membrane</keyword>
<dbReference type="Proteomes" id="UP000246303">
    <property type="component" value="Unassembled WGS sequence"/>
</dbReference>
<evidence type="ECO:0000259" key="3">
    <source>
        <dbReference type="Pfam" id="PF13399"/>
    </source>
</evidence>
<feature type="transmembrane region" description="Helical" evidence="2">
    <location>
        <begin position="97"/>
        <end position="117"/>
    </location>
</feature>
<comment type="caution">
    <text evidence="4">The sequence shown here is derived from an EMBL/GenBank/DDBJ whole genome shotgun (WGS) entry which is preliminary data.</text>
</comment>
<feature type="region of interest" description="Disordered" evidence="1">
    <location>
        <begin position="1"/>
        <end position="47"/>
    </location>
</feature>
<proteinExistence type="predicted"/>
<keyword evidence="2" id="KW-1133">Transmembrane helix</keyword>
<accession>A0A2V3DSB5</accession>
<feature type="region of interest" description="Disordered" evidence="1">
    <location>
        <begin position="255"/>
        <end position="274"/>
    </location>
</feature>
<evidence type="ECO:0000256" key="2">
    <source>
        <dbReference type="SAM" id="Phobius"/>
    </source>
</evidence>
<dbReference type="OrthoDB" id="4864198at2"/>
<dbReference type="Gene3D" id="3.30.70.2390">
    <property type="match status" value="1"/>
</dbReference>
<dbReference type="InterPro" id="IPR027381">
    <property type="entry name" value="LytR/CpsA/Psr_C"/>
</dbReference>
<evidence type="ECO:0000313" key="4">
    <source>
        <dbReference type="EMBL" id="PXA66048.1"/>
    </source>
</evidence>
<reference evidence="4 5" key="1">
    <citation type="submission" date="2018-05" db="EMBL/GenBank/DDBJ databases">
        <title>Genetic diversity of glacier-inhabiting Cryobacterium bacteria in China and description of Cryobacterium mengkeensis sp. nov. and Arthrobacter glacialis sp. nov.</title>
        <authorList>
            <person name="Liu Q."/>
            <person name="Xin Y.-H."/>
        </authorList>
    </citation>
    <scope>NUCLEOTIDE SEQUENCE [LARGE SCALE GENOMIC DNA]</scope>
    <source>
        <strain evidence="4 5">GP3</strain>
    </source>
</reference>
<sequence length="274" mass="29246">MTRPPAGQSTDGPAPESPAAESEVLLTARQHRRAQREARRQAKDEAYELRMQRKRKKDGTTWRGHHIVDTDGLAQAFPEPESPEILSSTVRRRITHATVLLLLLALVVAGLVLVGMVQRGELELKLGAGRPSPTQWACPTETLDYPANKAVSVNIFNGSTVEGLAGKVGAELKKRGYQVKEVDNKGVALQAPTVITSGPAGRAAAFNLQRNFPDSEYVEDNREDATVDVVVTGLFADLVAAKQVDQSAGVLSCPRLSPAPSEGTPSEGATVPAG</sequence>
<keyword evidence="2" id="KW-0812">Transmembrane</keyword>
<dbReference type="RefSeq" id="WP_110105912.1">
    <property type="nucleotide sequence ID" value="NZ_JACBZZ010000001.1"/>
</dbReference>